<sequence length="148" mass="17336">MSRFYRTWMSHDGGSHYDTQAMTERYVTRDLHECRPAHSLPEGQTAENHIPEGVDHWYALILLADMTLRGDRARRVWERHREAAIAEWIKVAPGTRPKFWWTYDAPEPLPKGESQAAYLARHNLLTPVEKRRLPQAARELKPQLKVIQ</sequence>
<evidence type="ECO:0000313" key="1">
    <source>
        <dbReference type="EMBL" id="MBB6091902.1"/>
    </source>
</evidence>
<protein>
    <submittedName>
        <fullName evidence="1">Uncharacterized protein</fullName>
    </submittedName>
</protein>
<proteinExistence type="predicted"/>
<dbReference type="Proteomes" id="UP000588068">
    <property type="component" value="Unassembled WGS sequence"/>
</dbReference>
<comment type="caution">
    <text evidence="1">The sequence shown here is derived from an EMBL/GenBank/DDBJ whole genome shotgun (WGS) entry which is preliminary data.</text>
</comment>
<organism evidence="1 2">
    <name type="scientific">Povalibacter uvarum</name>
    <dbReference type="NCBI Taxonomy" id="732238"/>
    <lineage>
        <taxon>Bacteria</taxon>
        <taxon>Pseudomonadati</taxon>
        <taxon>Pseudomonadota</taxon>
        <taxon>Gammaproteobacteria</taxon>
        <taxon>Steroidobacterales</taxon>
        <taxon>Steroidobacteraceae</taxon>
        <taxon>Povalibacter</taxon>
    </lineage>
</organism>
<accession>A0A841HI92</accession>
<name>A0A841HI92_9GAMM</name>
<dbReference type="AlphaFoldDB" id="A0A841HI92"/>
<gene>
    <name evidence="1" type="ORF">HNQ60_000748</name>
</gene>
<keyword evidence="2" id="KW-1185">Reference proteome</keyword>
<evidence type="ECO:0000313" key="2">
    <source>
        <dbReference type="Proteomes" id="UP000588068"/>
    </source>
</evidence>
<reference evidence="1 2" key="1">
    <citation type="submission" date="2020-08" db="EMBL/GenBank/DDBJ databases">
        <title>Genomic Encyclopedia of Type Strains, Phase IV (KMG-IV): sequencing the most valuable type-strain genomes for metagenomic binning, comparative biology and taxonomic classification.</title>
        <authorList>
            <person name="Goeker M."/>
        </authorList>
    </citation>
    <scope>NUCLEOTIDE SEQUENCE [LARGE SCALE GENOMIC DNA]</scope>
    <source>
        <strain evidence="1 2">DSM 26723</strain>
    </source>
</reference>
<dbReference type="EMBL" id="JACHHZ010000001">
    <property type="protein sequence ID" value="MBB6091902.1"/>
    <property type="molecule type" value="Genomic_DNA"/>
</dbReference>